<keyword evidence="5" id="KW-0378">Hydrolase</keyword>
<dbReference type="OrthoDB" id="9808367at2"/>
<dbReference type="AlphaFoldDB" id="A0A5A9XEF7"/>
<comment type="caution">
    <text evidence="7">The sequence shown here is derived from an EMBL/GenBank/DDBJ whole genome shotgun (WGS) entry which is preliminary data.</text>
</comment>
<dbReference type="RefSeq" id="WP_149307719.1">
    <property type="nucleotide sequence ID" value="NZ_SRSD01000006.1"/>
</dbReference>
<feature type="domain" description="Histone deacetylase" evidence="6">
    <location>
        <begin position="23"/>
        <end position="314"/>
    </location>
</feature>
<dbReference type="InterPro" id="IPR023696">
    <property type="entry name" value="Ureohydrolase_dom_sf"/>
</dbReference>
<evidence type="ECO:0000259" key="6">
    <source>
        <dbReference type="Pfam" id="PF00850"/>
    </source>
</evidence>
<keyword evidence="4" id="KW-0006">Acetoin catabolism</keyword>
<dbReference type="GO" id="GO:0016787">
    <property type="term" value="F:hydrolase activity"/>
    <property type="evidence" value="ECO:0007669"/>
    <property type="project" value="UniProtKB-KW"/>
</dbReference>
<dbReference type="PANTHER" id="PTHR10625:SF10">
    <property type="entry name" value="HISTONE DEACETYLASE HDAC1"/>
    <property type="match status" value="1"/>
</dbReference>
<comment type="similarity">
    <text evidence="2">Belongs to the histone deacetylase family.</text>
</comment>
<proteinExistence type="inferred from homology"/>
<dbReference type="InterPro" id="IPR003084">
    <property type="entry name" value="HDAC_I/II"/>
</dbReference>
<dbReference type="CDD" id="cd09994">
    <property type="entry name" value="HDAC_AcuC_like"/>
    <property type="match status" value="1"/>
</dbReference>
<dbReference type="PIRSF" id="PIRSF037913">
    <property type="entry name" value="His_deacetylse_1"/>
    <property type="match status" value="1"/>
</dbReference>
<dbReference type="Pfam" id="PF00850">
    <property type="entry name" value="Hist_deacetyl"/>
    <property type="match status" value="1"/>
</dbReference>
<evidence type="ECO:0000256" key="4">
    <source>
        <dbReference type="ARBA" id="ARBA00022627"/>
    </source>
</evidence>
<dbReference type="InterPro" id="IPR000286">
    <property type="entry name" value="HDACs"/>
</dbReference>
<dbReference type="InterPro" id="IPR003085">
    <property type="entry name" value="AcuC"/>
</dbReference>
<evidence type="ECO:0000313" key="7">
    <source>
        <dbReference type="EMBL" id="KAA0891356.1"/>
    </source>
</evidence>
<dbReference type="InterPro" id="IPR023801">
    <property type="entry name" value="His_deacetylse_dom"/>
</dbReference>
<dbReference type="Gene3D" id="3.40.800.20">
    <property type="entry name" value="Histone deacetylase domain"/>
    <property type="match status" value="1"/>
</dbReference>
<protein>
    <recommendedName>
        <fullName evidence="3">Acetoin utilization protein AcuC</fullName>
    </recommendedName>
</protein>
<evidence type="ECO:0000256" key="1">
    <source>
        <dbReference type="ARBA" id="ARBA00005101"/>
    </source>
</evidence>
<organism evidence="7 8">
    <name type="scientific">Oryzomonas rubra</name>
    <dbReference type="NCBI Taxonomy" id="2509454"/>
    <lineage>
        <taxon>Bacteria</taxon>
        <taxon>Pseudomonadati</taxon>
        <taxon>Thermodesulfobacteriota</taxon>
        <taxon>Desulfuromonadia</taxon>
        <taxon>Geobacterales</taxon>
        <taxon>Geobacteraceae</taxon>
        <taxon>Oryzomonas</taxon>
    </lineage>
</organism>
<evidence type="ECO:0000256" key="3">
    <source>
        <dbReference type="ARBA" id="ARBA00020218"/>
    </source>
</evidence>
<evidence type="ECO:0000313" key="8">
    <source>
        <dbReference type="Proteomes" id="UP000324298"/>
    </source>
</evidence>
<dbReference type="PRINTS" id="PR01270">
    <property type="entry name" value="HDASUPER"/>
</dbReference>
<keyword evidence="8" id="KW-1185">Reference proteome</keyword>
<dbReference type="GO" id="GO:0004407">
    <property type="term" value="F:histone deacetylase activity"/>
    <property type="evidence" value="ECO:0007669"/>
    <property type="project" value="InterPro"/>
</dbReference>
<dbReference type="PANTHER" id="PTHR10625">
    <property type="entry name" value="HISTONE DEACETYLASE HDAC1-RELATED"/>
    <property type="match status" value="1"/>
</dbReference>
<reference evidence="7 8" key="1">
    <citation type="submission" date="2019-04" db="EMBL/GenBank/DDBJ databases">
        <title>Geobacter ruber sp. nov., ferric-reducing bacteria isolated from paddy soil.</title>
        <authorList>
            <person name="Xu Z."/>
            <person name="Masuda Y."/>
            <person name="Itoh H."/>
            <person name="Senoo K."/>
        </authorList>
    </citation>
    <scope>NUCLEOTIDE SEQUENCE [LARGE SCALE GENOMIC DNA]</scope>
    <source>
        <strain evidence="7 8">Red88</strain>
    </source>
</reference>
<dbReference type="UniPathway" id="UPA00040"/>
<dbReference type="PRINTS" id="PR01271">
    <property type="entry name" value="HISDACETLASE"/>
</dbReference>
<name>A0A5A9XEF7_9BACT</name>
<dbReference type="GO" id="GO:0040029">
    <property type="term" value="P:epigenetic regulation of gene expression"/>
    <property type="evidence" value="ECO:0007669"/>
    <property type="project" value="TreeGrafter"/>
</dbReference>
<gene>
    <name evidence="7" type="ORF">ET418_11270</name>
</gene>
<sequence>MSATRTALIYSPLFGNFSYGDDHPFKLQRYRVVRDLMESYGLLKLPGMEIRGCGPIDDELALSFHTPEYLARLKEFSTSDEPRADFRFGLGDADCPVFKGLYDCAALGAGATFEAARLVEEEGFDIAFNLAGGWHHAHRAKASGFSYVNDAVLAINWLVARGRRVVYLDIDAHHGDGVQEGFYDSDRVLTISLHESGIYFFPGTGFENETGTGRGRGYSVNVPLLAHTDDALYMKAFDEVAYPLMAAYDPDVIVTQIGADAFRTDPLTQLEITTHSYGYIMRKLKALRIPWVALGGGGYDLMNTARAWTIAWAVMNGVELNPRLPAAFVRKIEPLGYPHRALLDAMHWSEEYERNLALDAVEKSIARIRAAIFPGIIGTYGKTSGK</sequence>
<accession>A0A5A9XEF7</accession>
<dbReference type="EMBL" id="SRSD01000006">
    <property type="protein sequence ID" value="KAA0891356.1"/>
    <property type="molecule type" value="Genomic_DNA"/>
</dbReference>
<dbReference type="Proteomes" id="UP000324298">
    <property type="component" value="Unassembled WGS sequence"/>
</dbReference>
<dbReference type="SUPFAM" id="SSF52768">
    <property type="entry name" value="Arginase/deacetylase"/>
    <property type="match status" value="1"/>
</dbReference>
<dbReference type="GO" id="GO:0045150">
    <property type="term" value="P:acetoin catabolic process"/>
    <property type="evidence" value="ECO:0007669"/>
    <property type="project" value="UniProtKB-UniPathway"/>
</dbReference>
<evidence type="ECO:0000256" key="2">
    <source>
        <dbReference type="ARBA" id="ARBA00005947"/>
    </source>
</evidence>
<comment type="pathway">
    <text evidence="1">Ketone degradation; acetoin degradation.</text>
</comment>
<evidence type="ECO:0000256" key="5">
    <source>
        <dbReference type="ARBA" id="ARBA00022801"/>
    </source>
</evidence>
<dbReference type="InterPro" id="IPR037138">
    <property type="entry name" value="His_deacetylse_dom_sf"/>
</dbReference>